<keyword evidence="3" id="KW-1185">Reference proteome</keyword>
<name>A0A1M2VWW2_TRAPU</name>
<evidence type="ECO:0000256" key="1">
    <source>
        <dbReference type="SAM" id="MobiDB-lite"/>
    </source>
</evidence>
<protein>
    <submittedName>
        <fullName evidence="2">Uncharacterized protein</fullName>
    </submittedName>
</protein>
<feature type="region of interest" description="Disordered" evidence="1">
    <location>
        <begin position="47"/>
        <end position="77"/>
    </location>
</feature>
<reference evidence="2 3" key="1">
    <citation type="submission" date="2016-10" db="EMBL/GenBank/DDBJ databases">
        <title>Genome sequence of the basidiomycete white-rot fungus Trametes pubescens.</title>
        <authorList>
            <person name="Makela M.R."/>
            <person name="Granchi Z."/>
            <person name="Peng M."/>
            <person name="De Vries R.P."/>
            <person name="Grigoriev I."/>
            <person name="Riley R."/>
            <person name="Hilden K."/>
        </authorList>
    </citation>
    <scope>NUCLEOTIDE SEQUENCE [LARGE SCALE GENOMIC DNA]</scope>
    <source>
        <strain evidence="2 3">FBCC735</strain>
    </source>
</reference>
<evidence type="ECO:0000313" key="2">
    <source>
        <dbReference type="EMBL" id="OJT12095.1"/>
    </source>
</evidence>
<sequence length="91" mass="9586">MLTLRGLYFADCGAGESELTPHWSGISFHKISSLVVGNLGASLDPSPGSGFGAVHETAPGAMRQDASDRELESEWADEVPECCDDPFTTGV</sequence>
<gene>
    <name evidence="2" type="ORF">TRAPUB_11358</name>
</gene>
<dbReference type="OrthoDB" id="2758316at2759"/>
<dbReference type="Proteomes" id="UP000184267">
    <property type="component" value="Unassembled WGS sequence"/>
</dbReference>
<comment type="caution">
    <text evidence="2">The sequence shown here is derived from an EMBL/GenBank/DDBJ whole genome shotgun (WGS) entry which is preliminary data.</text>
</comment>
<dbReference type="EMBL" id="MNAD01000523">
    <property type="protein sequence ID" value="OJT12095.1"/>
    <property type="molecule type" value="Genomic_DNA"/>
</dbReference>
<proteinExistence type="predicted"/>
<dbReference type="AlphaFoldDB" id="A0A1M2VWW2"/>
<organism evidence="2 3">
    <name type="scientific">Trametes pubescens</name>
    <name type="common">White-rot fungus</name>
    <dbReference type="NCBI Taxonomy" id="154538"/>
    <lineage>
        <taxon>Eukaryota</taxon>
        <taxon>Fungi</taxon>
        <taxon>Dikarya</taxon>
        <taxon>Basidiomycota</taxon>
        <taxon>Agaricomycotina</taxon>
        <taxon>Agaricomycetes</taxon>
        <taxon>Polyporales</taxon>
        <taxon>Polyporaceae</taxon>
        <taxon>Trametes</taxon>
    </lineage>
</organism>
<accession>A0A1M2VWW2</accession>
<evidence type="ECO:0000313" key="3">
    <source>
        <dbReference type="Proteomes" id="UP000184267"/>
    </source>
</evidence>